<evidence type="ECO:0000256" key="4">
    <source>
        <dbReference type="ARBA" id="ARBA00022553"/>
    </source>
</evidence>
<keyword evidence="14" id="KW-1185">Reference proteome</keyword>
<dbReference type="InterPro" id="IPR002328">
    <property type="entry name" value="ADH_Zn_CS"/>
</dbReference>
<reference evidence="13 14" key="1">
    <citation type="submission" date="2018-03" db="EMBL/GenBank/DDBJ databases">
        <authorList>
            <person name="Guldener U."/>
        </authorList>
    </citation>
    <scope>NUCLEOTIDE SEQUENCE [LARGE SCALE GENOMIC DNA]</scope>
    <source>
        <strain evidence="13 14">DAOM196992</strain>
    </source>
</reference>
<dbReference type="GO" id="GO:0008270">
    <property type="term" value="F:zinc ion binding"/>
    <property type="evidence" value="ECO:0007669"/>
    <property type="project" value="InterPro"/>
</dbReference>
<dbReference type="CDD" id="cd05283">
    <property type="entry name" value="CAD1"/>
    <property type="match status" value="1"/>
</dbReference>
<comment type="catalytic activity">
    <reaction evidence="10">
        <text>a primary alcohol + NADP(+) = an aldehyde + NADPH + H(+)</text>
        <dbReference type="Rhea" id="RHEA:15937"/>
        <dbReference type="ChEBI" id="CHEBI:15378"/>
        <dbReference type="ChEBI" id="CHEBI:15734"/>
        <dbReference type="ChEBI" id="CHEBI:17478"/>
        <dbReference type="ChEBI" id="CHEBI:57783"/>
        <dbReference type="ChEBI" id="CHEBI:58349"/>
        <dbReference type="EC" id="1.1.1.2"/>
    </reaction>
    <physiologicalReaction direction="left-to-right" evidence="10">
        <dbReference type="Rhea" id="RHEA:15938"/>
    </physiologicalReaction>
    <physiologicalReaction direction="right-to-left" evidence="10">
        <dbReference type="Rhea" id="RHEA:15939"/>
    </physiologicalReaction>
</comment>
<comment type="similarity">
    <text evidence="2 11">Belongs to the zinc-containing alcohol dehydrogenase family.</text>
</comment>
<evidence type="ECO:0000256" key="7">
    <source>
        <dbReference type="ARBA" id="ARBA00022857"/>
    </source>
</evidence>
<evidence type="ECO:0000256" key="5">
    <source>
        <dbReference type="ARBA" id="ARBA00022723"/>
    </source>
</evidence>
<sequence>MSAKGYGISDTKNWTDFKIHEYELKTAQDDDVDIAITHCGVCGSDVHTISGGWGPLNVKTVVPGHEIVGHVTKVGKNVKDIKVGDRVGVGAQVGSCMSCWPCKNDNENYCTGDGKGGVVDTYNATYPDGSIAQGGYSTAIRAHQQFVFPIPEGIKSEHAAPMLCGGLTVYSPLVRNGAGPGKKVGIVGIGGLGHFGVLFAKALGADVVAISHSPKKREDALKMGASQFISTAEEPDWTTKFKDDPFDLIVNTASSNAIDLPAILSTLKTQGKLIAVGMPEDVFKIRIQNLAGNGCLLGSSHIGSKTEALAMLKLAAEKNVEPWIELIPMKDCAKAVQRVEDNDIRYRFVLEQDIEKN</sequence>
<comment type="subunit">
    <text evidence="3">Homodimer.</text>
</comment>
<evidence type="ECO:0000256" key="1">
    <source>
        <dbReference type="ARBA" id="ARBA00001947"/>
    </source>
</evidence>
<dbReference type="GO" id="GO:0006066">
    <property type="term" value="P:alcohol metabolic process"/>
    <property type="evidence" value="ECO:0007669"/>
    <property type="project" value="UniProtKB-ARBA"/>
</dbReference>
<accession>A0A5C3ES56</accession>
<evidence type="ECO:0000256" key="10">
    <source>
        <dbReference type="ARBA" id="ARBA00050997"/>
    </source>
</evidence>
<dbReference type="InterPro" id="IPR011032">
    <property type="entry name" value="GroES-like_sf"/>
</dbReference>
<evidence type="ECO:0000256" key="3">
    <source>
        <dbReference type="ARBA" id="ARBA00011738"/>
    </source>
</evidence>
<evidence type="ECO:0000256" key="11">
    <source>
        <dbReference type="RuleBase" id="RU361277"/>
    </source>
</evidence>
<dbReference type="SUPFAM" id="SSF51735">
    <property type="entry name" value="NAD(P)-binding Rossmann-fold domains"/>
    <property type="match status" value="1"/>
</dbReference>
<dbReference type="PANTHER" id="PTHR42683">
    <property type="entry name" value="ALDEHYDE REDUCTASE"/>
    <property type="match status" value="1"/>
</dbReference>
<dbReference type="OrthoDB" id="1879366at2759"/>
<dbReference type="AlphaFoldDB" id="A0A5C3ES56"/>
<dbReference type="FunFam" id="3.40.50.720:FF:000158">
    <property type="entry name" value="Zinc-binding alcohol dehydrogenase"/>
    <property type="match status" value="1"/>
</dbReference>
<keyword evidence="7" id="KW-0521">NADP</keyword>
<dbReference type="GO" id="GO:0008106">
    <property type="term" value="F:alcohol dehydrogenase (NADP+) activity"/>
    <property type="evidence" value="ECO:0007669"/>
    <property type="project" value="UniProtKB-EC"/>
</dbReference>
<keyword evidence="8" id="KW-0560">Oxidoreductase</keyword>
<dbReference type="InterPro" id="IPR013154">
    <property type="entry name" value="ADH-like_N"/>
</dbReference>
<dbReference type="InterPro" id="IPR013149">
    <property type="entry name" value="ADH-like_C"/>
</dbReference>
<organism evidence="13 14">
    <name type="scientific">Pseudozyma flocculosa</name>
    <dbReference type="NCBI Taxonomy" id="84751"/>
    <lineage>
        <taxon>Eukaryota</taxon>
        <taxon>Fungi</taxon>
        <taxon>Dikarya</taxon>
        <taxon>Basidiomycota</taxon>
        <taxon>Ustilaginomycotina</taxon>
        <taxon>Ustilaginomycetes</taxon>
        <taxon>Ustilaginales</taxon>
        <taxon>Ustilaginaceae</taxon>
        <taxon>Pseudozyma</taxon>
    </lineage>
</organism>
<dbReference type="EMBL" id="OOIP01000001">
    <property type="protein sequence ID" value="SPO35078.1"/>
    <property type="molecule type" value="Genomic_DNA"/>
</dbReference>
<dbReference type="InterPro" id="IPR036291">
    <property type="entry name" value="NAD(P)-bd_dom_sf"/>
</dbReference>
<evidence type="ECO:0000313" key="13">
    <source>
        <dbReference type="EMBL" id="SPO35078.1"/>
    </source>
</evidence>
<evidence type="ECO:0000256" key="6">
    <source>
        <dbReference type="ARBA" id="ARBA00022833"/>
    </source>
</evidence>
<comment type="cofactor">
    <cofactor evidence="1 11">
        <name>Zn(2+)</name>
        <dbReference type="ChEBI" id="CHEBI:29105"/>
    </cofactor>
</comment>
<dbReference type="EC" id="1.1.1.2" evidence="9"/>
<keyword evidence="5 11" id="KW-0479">Metal-binding</keyword>
<dbReference type="SMART" id="SM00829">
    <property type="entry name" value="PKS_ER"/>
    <property type="match status" value="1"/>
</dbReference>
<keyword evidence="6 11" id="KW-0862">Zinc</keyword>
<dbReference type="PROSITE" id="PS00059">
    <property type="entry name" value="ADH_ZINC"/>
    <property type="match status" value="1"/>
</dbReference>
<dbReference type="Proteomes" id="UP000323386">
    <property type="component" value="Unassembled WGS sequence"/>
</dbReference>
<dbReference type="SUPFAM" id="SSF50129">
    <property type="entry name" value="GroES-like"/>
    <property type="match status" value="1"/>
</dbReference>
<name>A0A5C3ES56_9BASI</name>
<proteinExistence type="inferred from homology"/>
<evidence type="ECO:0000313" key="14">
    <source>
        <dbReference type="Proteomes" id="UP000323386"/>
    </source>
</evidence>
<dbReference type="InterPro" id="IPR020843">
    <property type="entry name" value="ER"/>
</dbReference>
<evidence type="ECO:0000256" key="2">
    <source>
        <dbReference type="ARBA" id="ARBA00008072"/>
    </source>
</evidence>
<dbReference type="InterPro" id="IPR047109">
    <property type="entry name" value="CAD-like"/>
</dbReference>
<keyword evidence="4" id="KW-0597">Phosphoprotein</keyword>
<dbReference type="Gene3D" id="3.40.50.720">
    <property type="entry name" value="NAD(P)-binding Rossmann-like Domain"/>
    <property type="match status" value="1"/>
</dbReference>
<dbReference type="Gene3D" id="3.90.180.10">
    <property type="entry name" value="Medium-chain alcohol dehydrogenases, catalytic domain"/>
    <property type="match status" value="1"/>
</dbReference>
<evidence type="ECO:0000256" key="9">
    <source>
        <dbReference type="ARBA" id="ARBA00024074"/>
    </source>
</evidence>
<feature type="domain" description="Enoyl reductase (ER)" evidence="12">
    <location>
        <begin position="7"/>
        <end position="350"/>
    </location>
</feature>
<evidence type="ECO:0000259" key="12">
    <source>
        <dbReference type="SMART" id="SM00829"/>
    </source>
</evidence>
<dbReference type="Pfam" id="PF08240">
    <property type="entry name" value="ADH_N"/>
    <property type="match status" value="1"/>
</dbReference>
<gene>
    <name evidence="13" type="ORF">PSFLO_00549</name>
</gene>
<evidence type="ECO:0000256" key="8">
    <source>
        <dbReference type="ARBA" id="ARBA00023002"/>
    </source>
</evidence>
<dbReference type="Pfam" id="PF00107">
    <property type="entry name" value="ADH_zinc_N"/>
    <property type="match status" value="1"/>
</dbReference>
<protein>
    <recommendedName>
        <fullName evidence="9">alcohol dehydrogenase (NADP(+))</fullName>
        <ecNumber evidence="9">1.1.1.2</ecNumber>
    </recommendedName>
</protein>